<name>A0ABQ1GMZ6_9BACL</name>
<feature type="domain" description="DUF4097" evidence="1">
    <location>
        <begin position="25"/>
        <end position="265"/>
    </location>
</feature>
<proteinExistence type="predicted"/>
<protein>
    <recommendedName>
        <fullName evidence="1">DUF4097 domain-containing protein</fullName>
    </recommendedName>
</protein>
<gene>
    <name evidence="2" type="ORF">GCM10010917_35350</name>
</gene>
<reference evidence="3" key="1">
    <citation type="journal article" date="2019" name="Int. J. Syst. Evol. Microbiol.">
        <title>The Global Catalogue of Microorganisms (GCM) 10K type strain sequencing project: providing services to taxonomists for standard genome sequencing and annotation.</title>
        <authorList>
            <consortium name="The Broad Institute Genomics Platform"/>
            <consortium name="The Broad Institute Genome Sequencing Center for Infectious Disease"/>
            <person name="Wu L."/>
            <person name="Ma J."/>
        </authorList>
    </citation>
    <scope>NUCLEOTIDE SEQUENCE [LARGE SCALE GENOMIC DNA]</scope>
    <source>
        <strain evidence="3">CGMCC 1.15044</strain>
    </source>
</reference>
<dbReference type="EMBL" id="BMHF01000015">
    <property type="protein sequence ID" value="GGA47022.1"/>
    <property type="molecule type" value="Genomic_DNA"/>
</dbReference>
<dbReference type="Proteomes" id="UP000609323">
    <property type="component" value="Unassembled WGS sequence"/>
</dbReference>
<sequence length="291" mass="31155">MAEAAQQKFTFDKGIITEEITSKLQKVTISNENGTVELRRSTGTNIEIHTIVEVSRSTKEEAEDLASQSEVQVKQARGRNLSIGTGEFVLQVPGRPCIHMTISLPQTFDADLEGEIANGDVVMTDMPGTGKIKWVTDNGNQMISGTDADLTLQSDNGRIQIHDAGQDVKAEVSSGRIEAVQVGGVLDVKISRGQLDVNDAASFMEASVEAGDFNITSSIVGGNWRVSSELGDVTLAWPKEASVKVDASASLGQVQSDFDLKLNKNLAADSLNKGKYSIKASTLGQIQLQES</sequence>
<comment type="caution">
    <text evidence="2">The sequence shown here is derived from an EMBL/GenBank/DDBJ whole genome shotgun (WGS) entry which is preliminary data.</text>
</comment>
<evidence type="ECO:0000313" key="3">
    <source>
        <dbReference type="Proteomes" id="UP000609323"/>
    </source>
</evidence>
<accession>A0ABQ1GMZ6</accession>
<organism evidence="2 3">
    <name type="scientific">Paenibacillus physcomitrellae</name>
    <dbReference type="NCBI Taxonomy" id="1619311"/>
    <lineage>
        <taxon>Bacteria</taxon>
        <taxon>Bacillati</taxon>
        <taxon>Bacillota</taxon>
        <taxon>Bacilli</taxon>
        <taxon>Bacillales</taxon>
        <taxon>Paenibacillaceae</taxon>
        <taxon>Paenibacillus</taxon>
    </lineage>
</organism>
<dbReference type="Pfam" id="PF13349">
    <property type="entry name" value="DUF4097"/>
    <property type="match status" value="1"/>
</dbReference>
<dbReference type="RefSeq" id="WP_094094780.1">
    <property type="nucleotide sequence ID" value="NZ_BMHF01000015.1"/>
</dbReference>
<evidence type="ECO:0000313" key="2">
    <source>
        <dbReference type="EMBL" id="GGA47022.1"/>
    </source>
</evidence>
<evidence type="ECO:0000259" key="1">
    <source>
        <dbReference type="Pfam" id="PF13349"/>
    </source>
</evidence>
<keyword evidence="3" id="KW-1185">Reference proteome</keyword>
<dbReference type="InterPro" id="IPR025164">
    <property type="entry name" value="Toastrack_DUF4097"/>
</dbReference>